<keyword evidence="2" id="KW-0808">Transferase</keyword>
<dbReference type="CDD" id="cd04301">
    <property type="entry name" value="NAT_SF"/>
    <property type="match status" value="1"/>
</dbReference>
<keyword evidence="3" id="KW-1185">Reference proteome</keyword>
<dbReference type="SUPFAM" id="SSF55729">
    <property type="entry name" value="Acyl-CoA N-acyltransferases (Nat)"/>
    <property type="match status" value="1"/>
</dbReference>
<dbReference type="Gene3D" id="3.40.630.30">
    <property type="match status" value="1"/>
</dbReference>
<feature type="domain" description="N-acetyltransferase" evidence="1">
    <location>
        <begin position="21"/>
        <end position="171"/>
    </location>
</feature>
<proteinExistence type="predicted"/>
<dbReference type="AlphaFoldDB" id="A0A1I3WDK4"/>
<dbReference type="STRING" id="115433.SAMN05421835_112204"/>
<evidence type="ECO:0000313" key="3">
    <source>
        <dbReference type="Proteomes" id="UP000199025"/>
    </source>
</evidence>
<dbReference type="Proteomes" id="UP000199025">
    <property type="component" value="Unassembled WGS sequence"/>
</dbReference>
<dbReference type="InterPro" id="IPR016181">
    <property type="entry name" value="Acyl_CoA_acyltransferase"/>
</dbReference>
<sequence>MPALRSARLDLVELSEHALRLAVGRDTAGLAAELQAAVSDDWLDILPAEENLAAVREDPAASPWLSRALVLRETRELVGEAGFHHPPDELGVVELGYEVLPAHRRRGYATEAIRALTDWAYSTGDASSVYATIAADNAASIGLVRALGFRFQELYEDPLQGPLVFFERTLPLPR</sequence>
<dbReference type="OrthoDB" id="3402863at2"/>
<dbReference type="GO" id="GO:0016747">
    <property type="term" value="F:acyltransferase activity, transferring groups other than amino-acyl groups"/>
    <property type="evidence" value="ECO:0007669"/>
    <property type="project" value="InterPro"/>
</dbReference>
<dbReference type="PROSITE" id="PS51186">
    <property type="entry name" value="GNAT"/>
    <property type="match status" value="1"/>
</dbReference>
<dbReference type="InterPro" id="IPR051531">
    <property type="entry name" value="N-acetyltransferase"/>
</dbReference>
<dbReference type="InterPro" id="IPR000182">
    <property type="entry name" value="GNAT_dom"/>
</dbReference>
<dbReference type="PANTHER" id="PTHR43792:SF13">
    <property type="entry name" value="ACETYLTRANSFERASE"/>
    <property type="match status" value="1"/>
</dbReference>
<protein>
    <submittedName>
        <fullName evidence="2">Protein N-acetyltransferase, RimJ/RimL family</fullName>
    </submittedName>
</protein>
<reference evidence="2 3" key="1">
    <citation type="submission" date="2016-10" db="EMBL/GenBank/DDBJ databases">
        <authorList>
            <person name="de Groot N.N."/>
        </authorList>
    </citation>
    <scope>NUCLEOTIDE SEQUENCE [LARGE SCALE GENOMIC DNA]</scope>
    <source>
        <strain evidence="2 3">DSM 44468</strain>
    </source>
</reference>
<organism evidence="2 3">
    <name type="scientific">Amycolatopsis sacchari</name>
    <dbReference type="NCBI Taxonomy" id="115433"/>
    <lineage>
        <taxon>Bacteria</taxon>
        <taxon>Bacillati</taxon>
        <taxon>Actinomycetota</taxon>
        <taxon>Actinomycetes</taxon>
        <taxon>Pseudonocardiales</taxon>
        <taxon>Pseudonocardiaceae</taxon>
        <taxon>Amycolatopsis</taxon>
    </lineage>
</organism>
<accession>A0A1I3WDK4</accession>
<name>A0A1I3WDK4_9PSEU</name>
<dbReference type="PANTHER" id="PTHR43792">
    <property type="entry name" value="GNAT FAMILY, PUTATIVE (AFU_ORTHOLOGUE AFUA_3G00765)-RELATED-RELATED"/>
    <property type="match status" value="1"/>
</dbReference>
<evidence type="ECO:0000259" key="1">
    <source>
        <dbReference type="PROSITE" id="PS51186"/>
    </source>
</evidence>
<gene>
    <name evidence="2" type="ORF">SAMN05421835_112204</name>
</gene>
<evidence type="ECO:0000313" key="2">
    <source>
        <dbReference type="EMBL" id="SFK04496.1"/>
    </source>
</evidence>
<dbReference type="Pfam" id="PF13302">
    <property type="entry name" value="Acetyltransf_3"/>
    <property type="match status" value="1"/>
</dbReference>
<dbReference type="EMBL" id="FORP01000012">
    <property type="protein sequence ID" value="SFK04496.1"/>
    <property type="molecule type" value="Genomic_DNA"/>
</dbReference>
<dbReference type="RefSeq" id="WP_091510328.1">
    <property type="nucleotide sequence ID" value="NZ_CBDQZW010000026.1"/>
</dbReference>